<evidence type="ECO:0000313" key="2">
    <source>
        <dbReference type="WBParaSite" id="jg21309"/>
    </source>
</evidence>
<evidence type="ECO:0000313" key="1">
    <source>
        <dbReference type="Proteomes" id="UP000887574"/>
    </source>
</evidence>
<proteinExistence type="predicted"/>
<organism evidence="1 2">
    <name type="scientific">Ditylenchus dipsaci</name>
    <dbReference type="NCBI Taxonomy" id="166011"/>
    <lineage>
        <taxon>Eukaryota</taxon>
        <taxon>Metazoa</taxon>
        <taxon>Ecdysozoa</taxon>
        <taxon>Nematoda</taxon>
        <taxon>Chromadorea</taxon>
        <taxon>Rhabditida</taxon>
        <taxon>Tylenchina</taxon>
        <taxon>Tylenchomorpha</taxon>
        <taxon>Sphaerularioidea</taxon>
        <taxon>Anguinidae</taxon>
        <taxon>Anguininae</taxon>
        <taxon>Ditylenchus</taxon>
    </lineage>
</organism>
<sequence length="150" mass="16692">MKPFYEEVLVSTKEPEADQLKTSIRMKGDVFNEILQWYSLGLQLAEVSSLDLSIPSLEDLLADRLLLTSPSDSNDALQSALVSWHMSGFLAGYLYAMQHLGGTETPACPLLVEVVGGGLVNFVFIVVPQDYMELLSNVLEHWKLLRIMSC</sequence>
<accession>A0A915DLP2</accession>
<dbReference type="AlphaFoldDB" id="A0A915DLP2"/>
<name>A0A915DLP2_9BILA</name>
<dbReference type="WBParaSite" id="jg21309">
    <property type="protein sequence ID" value="jg21309"/>
    <property type="gene ID" value="jg21309"/>
</dbReference>
<reference evidence="2" key="1">
    <citation type="submission" date="2022-11" db="UniProtKB">
        <authorList>
            <consortium name="WormBaseParasite"/>
        </authorList>
    </citation>
    <scope>IDENTIFICATION</scope>
</reference>
<dbReference type="Proteomes" id="UP000887574">
    <property type="component" value="Unplaced"/>
</dbReference>
<keyword evidence="1" id="KW-1185">Reference proteome</keyword>
<protein>
    <submittedName>
        <fullName evidence="2">Uncharacterized protein</fullName>
    </submittedName>
</protein>